<organism evidence="1">
    <name type="scientific">Anguilla anguilla</name>
    <name type="common">European freshwater eel</name>
    <name type="synonym">Muraena anguilla</name>
    <dbReference type="NCBI Taxonomy" id="7936"/>
    <lineage>
        <taxon>Eukaryota</taxon>
        <taxon>Metazoa</taxon>
        <taxon>Chordata</taxon>
        <taxon>Craniata</taxon>
        <taxon>Vertebrata</taxon>
        <taxon>Euteleostomi</taxon>
        <taxon>Actinopterygii</taxon>
        <taxon>Neopterygii</taxon>
        <taxon>Teleostei</taxon>
        <taxon>Anguilliformes</taxon>
        <taxon>Anguillidae</taxon>
        <taxon>Anguilla</taxon>
    </lineage>
</organism>
<accession>A0A0E9WAZ8</accession>
<proteinExistence type="predicted"/>
<sequence length="64" mass="7168">MRVHRESNRTVMSVSSSYAHKVPEGCRLELAVWQSPLFPGITQRHQSPCLPFPGAPLSASEDQY</sequence>
<reference evidence="1" key="2">
    <citation type="journal article" date="2015" name="Fish Shellfish Immunol.">
        <title>Early steps in the European eel (Anguilla anguilla)-Vibrio vulnificus interaction in the gills: Role of the RtxA13 toxin.</title>
        <authorList>
            <person name="Callol A."/>
            <person name="Pajuelo D."/>
            <person name="Ebbesson L."/>
            <person name="Teles M."/>
            <person name="MacKenzie S."/>
            <person name="Amaro C."/>
        </authorList>
    </citation>
    <scope>NUCLEOTIDE SEQUENCE</scope>
</reference>
<evidence type="ECO:0000313" key="1">
    <source>
        <dbReference type="EMBL" id="JAH86725.1"/>
    </source>
</evidence>
<name>A0A0E9WAZ8_ANGAN</name>
<dbReference type="AlphaFoldDB" id="A0A0E9WAZ8"/>
<dbReference type="EMBL" id="GBXM01021852">
    <property type="protein sequence ID" value="JAH86725.1"/>
    <property type="molecule type" value="Transcribed_RNA"/>
</dbReference>
<reference evidence="1" key="1">
    <citation type="submission" date="2014-11" db="EMBL/GenBank/DDBJ databases">
        <authorList>
            <person name="Amaro Gonzalez C."/>
        </authorList>
    </citation>
    <scope>NUCLEOTIDE SEQUENCE</scope>
</reference>
<protein>
    <submittedName>
        <fullName evidence="1">Uncharacterized protein</fullName>
    </submittedName>
</protein>